<feature type="compositionally biased region" description="Polar residues" evidence="5">
    <location>
        <begin position="488"/>
        <end position="505"/>
    </location>
</feature>
<dbReference type="InterPro" id="IPR052667">
    <property type="entry name" value="E3_ubiquitin-ligase_RING"/>
</dbReference>
<feature type="compositionally biased region" description="Basic and acidic residues" evidence="5">
    <location>
        <begin position="525"/>
        <end position="535"/>
    </location>
</feature>
<evidence type="ECO:0000313" key="8">
    <source>
        <dbReference type="EnsemblMetazoa" id="XP_030836978"/>
    </source>
</evidence>
<evidence type="ECO:0000259" key="7">
    <source>
        <dbReference type="PROSITE" id="PS50119"/>
    </source>
</evidence>
<keyword evidence="3" id="KW-0862">Zinc</keyword>
<dbReference type="CDD" id="cd19756">
    <property type="entry name" value="Bbox2"/>
    <property type="match status" value="1"/>
</dbReference>
<evidence type="ECO:0000259" key="6">
    <source>
        <dbReference type="PROSITE" id="PS50089"/>
    </source>
</evidence>
<dbReference type="PANTHER" id="PTHR47156:SF10">
    <property type="entry name" value="E3 UBIQUITIN-PROTEIN LIGASE TRIM-21-RELATED"/>
    <property type="match status" value="1"/>
</dbReference>
<proteinExistence type="predicted"/>
<evidence type="ECO:0000256" key="4">
    <source>
        <dbReference type="PROSITE-ProRule" id="PRU00024"/>
    </source>
</evidence>
<dbReference type="RefSeq" id="XP_030836978.1">
    <property type="nucleotide sequence ID" value="XM_030981118.1"/>
</dbReference>
<dbReference type="PROSITE" id="PS50119">
    <property type="entry name" value="ZF_BBOX"/>
    <property type="match status" value="1"/>
</dbReference>
<dbReference type="SMART" id="SM00336">
    <property type="entry name" value="BBOX"/>
    <property type="match status" value="1"/>
</dbReference>
<accession>A0A7M7NK87</accession>
<dbReference type="Gene3D" id="3.30.40.10">
    <property type="entry name" value="Zinc/RING finger domain, C3HC4 (zinc finger)"/>
    <property type="match status" value="1"/>
</dbReference>
<dbReference type="Pfam" id="PF00643">
    <property type="entry name" value="zf-B_box"/>
    <property type="match status" value="1"/>
</dbReference>
<dbReference type="PANTHER" id="PTHR47156">
    <property type="entry name" value="PROTEIN CBG20824"/>
    <property type="match status" value="1"/>
</dbReference>
<keyword evidence="2 4" id="KW-0863">Zinc-finger</keyword>
<feature type="compositionally biased region" description="Low complexity" evidence="5">
    <location>
        <begin position="651"/>
        <end position="664"/>
    </location>
</feature>
<dbReference type="AlphaFoldDB" id="A0A7M7NK87"/>
<dbReference type="PROSITE" id="PS50089">
    <property type="entry name" value="ZF_RING_2"/>
    <property type="match status" value="1"/>
</dbReference>
<feature type="compositionally biased region" description="Basic residues" evidence="5">
    <location>
        <begin position="377"/>
        <end position="389"/>
    </location>
</feature>
<keyword evidence="1" id="KW-0479">Metal-binding</keyword>
<reference evidence="9" key="1">
    <citation type="submission" date="2015-02" db="EMBL/GenBank/DDBJ databases">
        <title>Genome sequencing for Strongylocentrotus purpuratus.</title>
        <authorList>
            <person name="Murali S."/>
            <person name="Liu Y."/>
            <person name="Vee V."/>
            <person name="English A."/>
            <person name="Wang M."/>
            <person name="Skinner E."/>
            <person name="Han Y."/>
            <person name="Muzny D.M."/>
            <person name="Worley K.C."/>
            <person name="Gibbs R.A."/>
        </authorList>
    </citation>
    <scope>NUCLEOTIDE SEQUENCE</scope>
</reference>
<dbReference type="InterPro" id="IPR000315">
    <property type="entry name" value="Znf_B-box"/>
</dbReference>
<dbReference type="SUPFAM" id="SSF57850">
    <property type="entry name" value="RING/U-box"/>
    <property type="match status" value="1"/>
</dbReference>
<keyword evidence="9" id="KW-1185">Reference proteome</keyword>
<protein>
    <submittedName>
        <fullName evidence="8">Uncharacterized protein</fullName>
    </submittedName>
</protein>
<evidence type="ECO:0000256" key="5">
    <source>
        <dbReference type="SAM" id="MobiDB-lite"/>
    </source>
</evidence>
<dbReference type="PROSITE" id="PS00518">
    <property type="entry name" value="ZF_RING_1"/>
    <property type="match status" value="1"/>
</dbReference>
<dbReference type="GeneID" id="100887864"/>
<dbReference type="EnsemblMetazoa" id="XM_030981118">
    <property type="protein sequence ID" value="XP_030836978"/>
    <property type="gene ID" value="LOC100887864"/>
</dbReference>
<evidence type="ECO:0000256" key="2">
    <source>
        <dbReference type="ARBA" id="ARBA00022771"/>
    </source>
</evidence>
<feature type="compositionally biased region" description="Low complexity" evidence="5">
    <location>
        <begin position="454"/>
        <end position="473"/>
    </location>
</feature>
<name>A0A7M7NK87_STRPU</name>
<feature type="compositionally biased region" description="Polar residues" evidence="5">
    <location>
        <begin position="342"/>
        <end position="352"/>
    </location>
</feature>
<dbReference type="InterPro" id="IPR001841">
    <property type="entry name" value="Znf_RING"/>
</dbReference>
<feature type="domain" description="RING-type" evidence="6">
    <location>
        <begin position="14"/>
        <end position="61"/>
    </location>
</feature>
<sequence length="772" mass="86442">MDSLSLDDQRGRQCNVCYHSFARDGEHVPRILSCGHTYCTVCLSKLVGKFSRGKICCPTCKTDTSIPGLVNNVQKLAKNFAVLDILEGLEEVLRGSSLATNQMLLCNEHDNEPKKVYCLTDSMVICIYCQVYGPHKGHDCQLVSQVASSNREILAQMQEDLAAQKKILLPAWRQIQDVSNTVQLTEEKMMREVRQHFDILRRKLCRREKEVTGHLKSLTSGKVVVLHKQCRRIGELMDRVEQLKMACQSFVSGPDYEVVLKMDSLKCDIETFIAELPKHDFSPCARNNLVCDLPQELQKAIATHGAVMECQDPERLENASHKPSEPCGGGLQDQDHQQQDQSLPATETSYSGPSGEEVEAADIRRHNPEMTAASGQHSRHSSARPRQRLQRPDVIIFDSVGDLDEIDPSVCQVLPLCQCHGDGTRGRCDLYVHSGRRRPGERDTSQNEEDAFQDVSDASSDTSSSSAASPDFSDVSDLELDLPLRSAWSNRGGWSSPNANPSPSCQEGRRDSGVHEAGETSVRVSVREVVAEMERGQGSGDAAEDGAVGGEIQEAPSSSDEVTTRNPDESQENTAETGCILPPTGHIHPRSNLEAKCSVFNCSSLAASAVYVRCKHCTRVFCQSCVHHSSSARRCYKRPRGHSFVLFAHSSSQTNTSSNNNNNSITHSAAVSQESHRHRRHHHGYHHHHHQSGSRHQHNSSSRRHHHHQHPSHHHDNQEFSQHQHQRRDYRRSRSRGQHRSGGQEFDEGHVRVQREGHHSRVMERFFEDLII</sequence>
<reference evidence="8" key="2">
    <citation type="submission" date="2021-01" db="UniProtKB">
        <authorList>
            <consortium name="EnsemblMetazoa"/>
        </authorList>
    </citation>
    <scope>IDENTIFICATION</scope>
</reference>
<feature type="region of interest" description="Disordered" evidence="5">
    <location>
        <begin position="651"/>
        <end position="757"/>
    </location>
</feature>
<feature type="domain" description="B box-type" evidence="7">
    <location>
        <begin position="101"/>
        <end position="143"/>
    </location>
</feature>
<feature type="region of interest" description="Disordered" evidence="5">
    <location>
        <begin position="370"/>
        <end position="390"/>
    </location>
</feature>
<feature type="compositionally biased region" description="Basic residues" evidence="5">
    <location>
        <begin position="724"/>
        <end position="739"/>
    </location>
</feature>
<dbReference type="SMART" id="SM00184">
    <property type="entry name" value="RING"/>
    <property type="match status" value="1"/>
</dbReference>
<dbReference type="SUPFAM" id="SSF57845">
    <property type="entry name" value="B-box zinc-binding domain"/>
    <property type="match status" value="1"/>
</dbReference>
<dbReference type="OMA" id="RDLRPCT"/>
<dbReference type="InParanoid" id="A0A7M7NK87"/>
<evidence type="ECO:0000256" key="3">
    <source>
        <dbReference type="ARBA" id="ARBA00022833"/>
    </source>
</evidence>
<feature type="region of interest" description="Disordered" evidence="5">
    <location>
        <begin position="488"/>
        <end position="582"/>
    </location>
</feature>
<feature type="compositionally biased region" description="Basic and acidic residues" evidence="5">
    <location>
        <begin position="315"/>
        <end position="324"/>
    </location>
</feature>
<dbReference type="GO" id="GO:0008270">
    <property type="term" value="F:zinc ion binding"/>
    <property type="evidence" value="ECO:0007669"/>
    <property type="project" value="UniProtKB-KW"/>
</dbReference>
<dbReference type="Proteomes" id="UP000007110">
    <property type="component" value="Unassembled WGS sequence"/>
</dbReference>
<dbReference type="OrthoDB" id="6270329at2759"/>
<feature type="compositionally biased region" description="Basic residues" evidence="5">
    <location>
        <begin position="676"/>
        <end position="713"/>
    </location>
</feature>
<feature type="compositionally biased region" description="Basic and acidic residues" evidence="5">
    <location>
        <begin position="507"/>
        <end position="518"/>
    </location>
</feature>
<dbReference type="Pfam" id="PF14634">
    <property type="entry name" value="zf-RING_5"/>
    <property type="match status" value="1"/>
</dbReference>
<feature type="region of interest" description="Disordered" evidence="5">
    <location>
        <begin position="315"/>
        <end position="358"/>
    </location>
</feature>
<feature type="region of interest" description="Disordered" evidence="5">
    <location>
        <begin position="435"/>
        <end position="474"/>
    </location>
</feature>
<evidence type="ECO:0000256" key="1">
    <source>
        <dbReference type="ARBA" id="ARBA00022723"/>
    </source>
</evidence>
<evidence type="ECO:0000313" key="9">
    <source>
        <dbReference type="Proteomes" id="UP000007110"/>
    </source>
</evidence>
<dbReference type="KEGG" id="spu:100887864"/>
<dbReference type="Gene3D" id="3.30.160.60">
    <property type="entry name" value="Classic Zinc Finger"/>
    <property type="match status" value="1"/>
</dbReference>
<feature type="compositionally biased region" description="Basic and acidic residues" evidence="5">
    <location>
        <begin position="747"/>
        <end position="757"/>
    </location>
</feature>
<organism evidence="8 9">
    <name type="scientific">Strongylocentrotus purpuratus</name>
    <name type="common">Purple sea urchin</name>
    <dbReference type="NCBI Taxonomy" id="7668"/>
    <lineage>
        <taxon>Eukaryota</taxon>
        <taxon>Metazoa</taxon>
        <taxon>Echinodermata</taxon>
        <taxon>Eleutherozoa</taxon>
        <taxon>Echinozoa</taxon>
        <taxon>Echinoidea</taxon>
        <taxon>Euechinoidea</taxon>
        <taxon>Echinacea</taxon>
        <taxon>Camarodonta</taxon>
        <taxon>Echinidea</taxon>
        <taxon>Strongylocentrotidae</taxon>
        <taxon>Strongylocentrotus</taxon>
    </lineage>
</organism>
<dbReference type="InterPro" id="IPR013083">
    <property type="entry name" value="Znf_RING/FYVE/PHD"/>
</dbReference>
<dbReference type="InterPro" id="IPR017907">
    <property type="entry name" value="Znf_RING_CS"/>
</dbReference>